<keyword evidence="1" id="KW-1133">Transmembrane helix</keyword>
<dbReference type="Proteomes" id="UP000198305">
    <property type="component" value="Unassembled WGS sequence"/>
</dbReference>
<organism evidence="2 3">
    <name type="scientific">Methylobacillus rhizosphaerae</name>
    <dbReference type="NCBI Taxonomy" id="551994"/>
    <lineage>
        <taxon>Bacteria</taxon>
        <taxon>Pseudomonadati</taxon>
        <taxon>Pseudomonadota</taxon>
        <taxon>Betaproteobacteria</taxon>
        <taxon>Nitrosomonadales</taxon>
        <taxon>Methylophilaceae</taxon>
        <taxon>Methylobacillus</taxon>
    </lineage>
</organism>
<sequence length="31" mass="3347">MTPIQLAIGLLMLIVVVMFIAFISDLPGSDK</sequence>
<name>A0A238YS99_9PROT</name>
<proteinExistence type="predicted"/>
<feature type="transmembrane region" description="Helical" evidence="1">
    <location>
        <begin position="6"/>
        <end position="26"/>
    </location>
</feature>
<evidence type="ECO:0000313" key="3">
    <source>
        <dbReference type="Proteomes" id="UP000198305"/>
    </source>
</evidence>
<dbReference type="EMBL" id="FZOA01000003">
    <property type="protein sequence ID" value="SNR73544.1"/>
    <property type="molecule type" value="Genomic_DNA"/>
</dbReference>
<accession>A0A238YS99</accession>
<reference evidence="3" key="1">
    <citation type="submission" date="2017-06" db="EMBL/GenBank/DDBJ databases">
        <authorList>
            <person name="Varghese N."/>
            <person name="Submissions S."/>
        </authorList>
    </citation>
    <scope>NUCLEOTIDE SEQUENCE [LARGE SCALE GENOMIC DNA]</scope>
    <source>
        <strain evidence="3">Ca-68</strain>
    </source>
</reference>
<keyword evidence="1" id="KW-0812">Transmembrane</keyword>
<keyword evidence="1" id="KW-0472">Membrane</keyword>
<keyword evidence="3" id="KW-1185">Reference proteome</keyword>
<protein>
    <submittedName>
        <fullName evidence="2">Uncharacterized protein</fullName>
    </submittedName>
</protein>
<dbReference type="AlphaFoldDB" id="A0A238YS99"/>
<gene>
    <name evidence="2" type="ORF">SAMN05192560_0763</name>
</gene>
<evidence type="ECO:0000313" key="2">
    <source>
        <dbReference type="EMBL" id="SNR73544.1"/>
    </source>
</evidence>
<evidence type="ECO:0000256" key="1">
    <source>
        <dbReference type="SAM" id="Phobius"/>
    </source>
</evidence>